<accession>A0ABS4H4E2</accession>
<evidence type="ECO:0000256" key="5">
    <source>
        <dbReference type="PROSITE-ProRule" id="PRU01240"/>
    </source>
</evidence>
<dbReference type="InterPro" id="IPR013783">
    <property type="entry name" value="Ig-like_fold"/>
</dbReference>
<reference evidence="9 10" key="1">
    <citation type="submission" date="2021-03" db="EMBL/GenBank/DDBJ databases">
        <title>Genomic Encyclopedia of Type Strains, Phase IV (KMG-IV): sequencing the most valuable type-strain genomes for metagenomic binning, comparative biology and taxonomic classification.</title>
        <authorList>
            <person name="Goeker M."/>
        </authorList>
    </citation>
    <scope>NUCLEOTIDE SEQUENCE [LARGE SCALE GENOMIC DNA]</scope>
    <source>
        <strain evidence="9 10">DSM 23491</strain>
    </source>
</reference>
<dbReference type="PROSITE" id="PS00136">
    <property type="entry name" value="SUBTILASE_ASP"/>
    <property type="match status" value="1"/>
</dbReference>
<keyword evidence="3 5" id="KW-0378">Hydrolase</keyword>
<dbReference type="InterPro" id="IPR022398">
    <property type="entry name" value="Peptidase_S8_His-AS"/>
</dbReference>
<evidence type="ECO:0000256" key="1">
    <source>
        <dbReference type="ARBA" id="ARBA00011073"/>
    </source>
</evidence>
<dbReference type="InterPro" id="IPR034204">
    <property type="entry name" value="PfSUB1-like_cat_dom"/>
</dbReference>
<dbReference type="Proteomes" id="UP001519273">
    <property type="component" value="Unassembled WGS sequence"/>
</dbReference>
<dbReference type="GO" id="GO:0008233">
    <property type="term" value="F:peptidase activity"/>
    <property type="evidence" value="ECO:0007669"/>
    <property type="project" value="UniProtKB-KW"/>
</dbReference>
<sequence>MRCRTLNAVLSLLLAFAILFPSGVYAAFPSGAFATLHKQTETNIHNDQPYVDGELIVKYKRSATHKLYSQAYTHQETVGNTAQSSDNKDVLQVVKLQKKVSVNDAIKQYQDDPNVEYAEPNYVYRVTSTSPNDSMYSNLWGLPKIDAPDAWDITKGSKDVVVAVIDSGVDYTHPDLAGNMWSDPKGNHGYDFVDNDDSPMDLNGHGTHIAGTIAAVGNNSYGVSGVMWNARIMAVRALDQNGQGSLSQIIDAITYATDHGADIINMSFAGDGKSRLLEDAIKEAGEKGVLVVTAAGNEGKDNDSNPLYPASYDLPNIIAVAATDSADRLASFSDYGVRTVDVAAPGVNILSTWVNQGNYQFQGGTSMATPYVAGIAGLIKAKYLEYGIDLGYDTLKSKVLSSVDKIPGLSGKVTTGGRVNAYRALTIGKITSVDVNGPSTVTIPSAGSAAASYEAIVRDEYTTPMAGQKVTWSLKSPYAGVTIDKVTGKLNVTSDAVPGKIRVVASSVSNGAVTGTLKVYLQPTGSPLILLKGNATIRMVQGSQYMDEGATVKNDEYGITLIKGSGNVDYTTPGKYLLTYSLTLKDGSEAGPIRRKVIVAPKAPAITGGKGEITVTGVNKSSILNLYNNNNQLIMTREVGISGNYVFTNVPKGEFYYVTQTINGVEGRPSNRVEVTETEANIALEYGITDIGTHWALVPIVHLVEAGAINGYPDGTFRPNNTITRAEFVSILVRAFNLKKQPGKVFSDTQNHWAKDAIATAYAYGIVNGLTSTKFGVNEPITREQMAVMIVNTGKLTSAQSNITFKDSSSISSWAKDAVNAAAGAGVIGGYPNGTFKPRGNATRAEGAAVIVRAMNVTYN</sequence>
<dbReference type="SUPFAM" id="SSF52743">
    <property type="entry name" value="Subtilisin-like"/>
    <property type="match status" value="1"/>
</dbReference>
<dbReference type="InterPro" id="IPR000209">
    <property type="entry name" value="Peptidase_S8/S53_dom"/>
</dbReference>
<dbReference type="InterPro" id="IPR054399">
    <property type="entry name" value="Fervidolysin-like_N_prodom"/>
</dbReference>
<dbReference type="InterPro" id="IPR023827">
    <property type="entry name" value="Peptidase_S8_Asp-AS"/>
</dbReference>
<feature type="domain" description="SLH" evidence="8">
    <location>
        <begin position="683"/>
        <end position="746"/>
    </location>
</feature>
<dbReference type="PROSITE" id="PS00138">
    <property type="entry name" value="SUBTILASE_SER"/>
    <property type="match status" value="1"/>
</dbReference>
<comment type="similarity">
    <text evidence="1 5 6">Belongs to the peptidase S8 family.</text>
</comment>
<name>A0ABS4H4E2_9BACL</name>
<dbReference type="Pfam" id="PF16403">
    <property type="entry name" value="Bact_surface_Ig-like"/>
    <property type="match status" value="1"/>
</dbReference>
<dbReference type="GO" id="GO:0006508">
    <property type="term" value="P:proteolysis"/>
    <property type="evidence" value="ECO:0007669"/>
    <property type="project" value="UniProtKB-KW"/>
</dbReference>
<feature type="active site" description="Charge relay system" evidence="5">
    <location>
        <position position="366"/>
    </location>
</feature>
<dbReference type="Gene3D" id="3.40.50.200">
    <property type="entry name" value="Peptidase S8/S53 domain"/>
    <property type="match status" value="1"/>
</dbReference>
<dbReference type="PANTHER" id="PTHR43399">
    <property type="entry name" value="SUBTILISIN-RELATED"/>
    <property type="match status" value="1"/>
</dbReference>
<dbReference type="PROSITE" id="PS00137">
    <property type="entry name" value="SUBTILASE_HIS"/>
    <property type="match status" value="1"/>
</dbReference>
<evidence type="ECO:0000313" key="9">
    <source>
        <dbReference type="EMBL" id="MBP1936970.1"/>
    </source>
</evidence>
<dbReference type="PROSITE" id="PS51892">
    <property type="entry name" value="SUBTILASE"/>
    <property type="match status" value="1"/>
</dbReference>
<evidence type="ECO:0000256" key="7">
    <source>
        <dbReference type="SAM" id="SignalP"/>
    </source>
</evidence>
<keyword evidence="7" id="KW-0732">Signal</keyword>
<evidence type="ECO:0000256" key="3">
    <source>
        <dbReference type="ARBA" id="ARBA00022801"/>
    </source>
</evidence>
<evidence type="ECO:0000256" key="4">
    <source>
        <dbReference type="ARBA" id="ARBA00022825"/>
    </source>
</evidence>
<feature type="chain" id="PRO_5045523230" evidence="7">
    <location>
        <begin position="27"/>
        <end position="860"/>
    </location>
</feature>
<dbReference type="InterPro" id="IPR023828">
    <property type="entry name" value="Peptidase_S8_Ser-AS"/>
</dbReference>
<dbReference type="Pfam" id="PF22148">
    <property type="entry name" value="Fervidolysin_NPro-like"/>
    <property type="match status" value="1"/>
</dbReference>
<evidence type="ECO:0000256" key="6">
    <source>
        <dbReference type="RuleBase" id="RU003355"/>
    </source>
</evidence>
<keyword evidence="2 5" id="KW-0645">Protease</keyword>
<dbReference type="InterPro" id="IPR001119">
    <property type="entry name" value="SLH_dom"/>
</dbReference>
<dbReference type="InterPro" id="IPR015500">
    <property type="entry name" value="Peptidase_S8_subtilisin-rel"/>
</dbReference>
<dbReference type="RefSeq" id="WP_209848519.1">
    <property type="nucleotide sequence ID" value="NZ_CBCRVE010000006.1"/>
</dbReference>
<keyword evidence="10" id="KW-1185">Reference proteome</keyword>
<feature type="active site" description="Charge relay system" evidence="5">
    <location>
        <position position="205"/>
    </location>
</feature>
<evidence type="ECO:0000313" key="10">
    <source>
        <dbReference type="Proteomes" id="UP001519273"/>
    </source>
</evidence>
<comment type="caution">
    <text evidence="9">The sequence shown here is derived from an EMBL/GenBank/DDBJ whole genome shotgun (WGS) entry which is preliminary data.</text>
</comment>
<keyword evidence="4 5" id="KW-0720">Serine protease</keyword>
<organism evidence="9 10">
    <name type="scientific">Paenibacillus sediminis</name>
    <dbReference type="NCBI Taxonomy" id="664909"/>
    <lineage>
        <taxon>Bacteria</taxon>
        <taxon>Bacillati</taxon>
        <taxon>Bacillota</taxon>
        <taxon>Bacilli</taxon>
        <taxon>Bacillales</taxon>
        <taxon>Paenibacillaceae</taxon>
        <taxon>Paenibacillus</taxon>
    </lineage>
</organism>
<dbReference type="PRINTS" id="PR00723">
    <property type="entry name" value="SUBTILISIN"/>
</dbReference>
<feature type="domain" description="SLH" evidence="8">
    <location>
        <begin position="747"/>
        <end position="800"/>
    </location>
</feature>
<dbReference type="PROSITE" id="PS51272">
    <property type="entry name" value="SLH"/>
    <property type="match status" value="3"/>
</dbReference>
<evidence type="ECO:0000256" key="2">
    <source>
        <dbReference type="ARBA" id="ARBA00022670"/>
    </source>
</evidence>
<dbReference type="CDD" id="cd07473">
    <property type="entry name" value="Peptidases_S8_Subtilisin_like"/>
    <property type="match status" value="1"/>
</dbReference>
<dbReference type="EMBL" id="JAGGKP010000003">
    <property type="protein sequence ID" value="MBP1936970.1"/>
    <property type="molecule type" value="Genomic_DNA"/>
</dbReference>
<protein>
    <submittedName>
        <fullName evidence="9">Subtilisin family serine protease</fullName>
    </submittedName>
</protein>
<feature type="active site" description="Charge relay system" evidence="5">
    <location>
        <position position="166"/>
    </location>
</feature>
<feature type="signal peptide" evidence="7">
    <location>
        <begin position="1"/>
        <end position="26"/>
    </location>
</feature>
<gene>
    <name evidence="9" type="ORF">J2Z20_001852</name>
</gene>
<dbReference type="Pfam" id="PF00082">
    <property type="entry name" value="Peptidase_S8"/>
    <property type="match status" value="1"/>
</dbReference>
<dbReference type="InterPro" id="IPR051048">
    <property type="entry name" value="Peptidase_S8/S53_subtilisin"/>
</dbReference>
<dbReference type="InterPro" id="IPR032179">
    <property type="entry name" value="Cry22Aa_Ig-like"/>
</dbReference>
<dbReference type="InterPro" id="IPR036852">
    <property type="entry name" value="Peptidase_S8/S53_dom_sf"/>
</dbReference>
<dbReference type="Pfam" id="PF00395">
    <property type="entry name" value="SLH"/>
    <property type="match status" value="3"/>
</dbReference>
<dbReference type="PANTHER" id="PTHR43399:SF4">
    <property type="entry name" value="CELL WALL-ASSOCIATED PROTEASE"/>
    <property type="match status" value="1"/>
</dbReference>
<dbReference type="Gene3D" id="2.60.40.10">
    <property type="entry name" value="Immunoglobulins"/>
    <property type="match status" value="1"/>
</dbReference>
<feature type="domain" description="SLH" evidence="8">
    <location>
        <begin position="802"/>
        <end position="860"/>
    </location>
</feature>
<evidence type="ECO:0000259" key="8">
    <source>
        <dbReference type="PROSITE" id="PS51272"/>
    </source>
</evidence>
<proteinExistence type="inferred from homology"/>